<proteinExistence type="predicted"/>
<gene>
    <name evidence="2" type="ordered locus">BLASA_2541</name>
</gene>
<dbReference type="HOGENOM" id="CLU_009942_2_0_11"/>
<dbReference type="KEGG" id="bsd:BLASA_2541"/>
<dbReference type="Pfam" id="PF07969">
    <property type="entry name" value="Amidohydro_3"/>
    <property type="match status" value="1"/>
</dbReference>
<dbReference type="AlphaFoldDB" id="H6RX11"/>
<dbReference type="GO" id="GO:0016810">
    <property type="term" value="F:hydrolase activity, acting on carbon-nitrogen (but not peptide) bonds"/>
    <property type="evidence" value="ECO:0007669"/>
    <property type="project" value="InterPro"/>
</dbReference>
<organism evidence="2 3">
    <name type="scientific">Blastococcus saxobsidens (strain DD2)</name>
    <dbReference type="NCBI Taxonomy" id="1146883"/>
    <lineage>
        <taxon>Bacteria</taxon>
        <taxon>Bacillati</taxon>
        <taxon>Actinomycetota</taxon>
        <taxon>Actinomycetes</taxon>
        <taxon>Geodermatophilales</taxon>
        <taxon>Geodermatophilaceae</taxon>
        <taxon>Blastococcus</taxon>
    </lineage>
</organism>
<feature type="domain" description="Amidohydrolase 3" evidence="1">
    <location>
        <begin position="45"/>
        <end position="523"/>
    </location>
</feature>
<dbReference type="InterPro" id="IPR032466">
    <property type="entry name" value="Metal_Hydrolase"/>
</dbReference>
<evidence type="ECO:0000259" key="1">
    <source>
        <dbReference type="Pfam" id="PF07969"/>
    </source>
</evidence>
<dbReference type="STRING" id="1146883.BLASA_2541"/>
<evidence type="ECO:0000313" key="3">
    <source>
        <dbReference type="Proteomes" id="UP000007517"/>
    </source>
</evidence>
<accession>H6RX11</accession>
<dbReference type="Gene3D" id="3.20.20.140">
    <property type="entry name" value="Metal-dependent hydrolases"/>
    <property type="match status" value="1"/>
</dbReference>
<dbReference type="PANTHER" id="PTHR22642:SF2">
    <property type="entry name" value="PROTEIN LONG AFTER FAR-RED 3"/>
    <property type="match status" value="1"/>
</dbReference>
<dbReference type="Gene3D" id="2.30.40.10">
    <property type="entry name" value="Urease, subunit C, domain 1"/>
    <property type="match status" value="1"/>
</dbReference>
<dbReference type="Gene3D" id="3.10.310.70">
    <property type="match status" value="1"/>
</dbReference>
<sequence>MTTRLFVNGKVFTGTGEDDFASAFRITDGAFSWVGDTADVTGEEATDLGGATVLPGFLDVHAHPSFTATLADAVPLLPPDVDSLAALLDRLRAHPDIGTDRWIEGFGFDESRYPERRKPTASDLDAVSATQPIVVRRCDGHSVVCNSRALELAGITPDTPDPENGRIGRDASGTLTGLLAERAAFDAVLALRPPLKHEELVTRLAGLNRRLLARGIVAVDDLMATFVPEPLRLYRDAEQASLVPQCGLYYGWTDVRDSGMPDLSNDDRTGRMRVAGLKVLMDGAYSDRTAWTDDAYPGTCDHGIRTCSDDELRAAVAWARRNRIQVAIHAMGDRALHRVVDVVGDEEPWMGERPSVRLEHATLFSAELLDRLEASRMSFGVVSHSIFFFAEYDSYARSLSPQQLAVAYPIRSFYERVPATALSSDHPATAWSEADDVFVSIKAAVLRQAHNGASFNPAEAVTVAQAILLYTGRAAGVSPIEPVGVIRPGAEGTFVVLERDVFSVPSSEIDQVRVAETWVRGERAFRR</sequence>
<dbReference type="RefSeq" id="WP_014376302.1">
    <property type="nucleotide sequence ID" value="NC_016943.1"/>
</dbReference>
<dbReference type="Proteomes" id="UP000007517">
    <property type="component" value="Chromosome"/>
</dbReference>
<name>H6RX11_BLASD</name>
<dbReference type="SUPFAM" id="SSF51338">
    <property type="entry name" value="Composite domain of metallo-dependent hydrolases"/>
    <property type="match status" value="1"/>
</dbReference>
<dbReference type="EMBL" id="FO117623">
    <property type="protein sequence ID" value="CCG03419.1"/>
    <property type="molecule type" value="Genomic_DNA"/>
</dbReference>
<keyword evidence="3" id="KW-1185">Reference proteome</keyword>
<evidence type="ECO:0000313" key="2">
    <source>
        <dbReference type="EMBL" id="CCG03419.1"/>
    </source>
</evidence>
<reference evidence="3" key="2">
    <citation type="submission" date="2012-02" db="EMBL/GenBank/DDBJ databases">
        <title>Complete genome sequence of Blastococcus saxobsidens strain DD2.</title>
        <authorList>
            <person name="Genoscope."/>
        </authorList>
    </citation>
    <scope>NUCLEOTIDE SEQUENCE [LARGE SCALE GENOMIC DNA]</scope>
    <source>
        <strain evidence="3">DD2</strain>
    </source>
</reference>
<reference evidence="2 3" key="1">
    <citation type="journal article" date="2012" name="J. Bacteriol.">
        <title>Genome Sequence of Blastococcus saxobsidens DD2, a Stone-Inhabiting Bacterium.</title>
        <authorList>
            <person name="Chouaia B."/>
            <person name="Crotti E."/>
            <person name="Brusetti L."/>
            <person name="Daffonchio D."/>
            <person name="Essoussi I."/>
            <person name="Nouioui I."/>
            <person name="Sbissi I."/>
            <person name="Ghodhbane-Gtari F."/>
            <person name="Gtari M."/>
            <person name="Vacherie B."/>
            <person name="Barbe V."/>
            <person name="Medigue C."/>
            <person name="Gury J."/>
            <person name="Pujic P."/>
            <person name="Normand P."/>
        </authorList>
    </citation>
    <scope>NUCLEOTIDE SEQUENCE [LARGE SCALE GENOMIC DNA]</scope>
    <source>
        <strain evidence="2 3">DD2</strain>
    </source>
</reference>
<dbReference type="OrthoDB" id="3173428at2"/>
<keyword evidence="2" id="KW-0378">Hydrolase</keyword>
<dbReference type="PANTHER" id="PTHR22642">
    <property type="entry name" value="IMIDAZOLONEPROPIONASE"/>
    <property type="match status" value="1"/>
</dbReference>
<dbReference type="InterPro" id="IPR011059">
    <property type="entry name" value="Metal-dep_hydrolase_composite"/>
</dbReference>
<dbReference type="SUPFAM" id="SSF51556">
    <property type="entry name" value="Metallo-dependent hydrolases"/>
    <property type="match status" value="1"/>
</dbReference>
<dbReference type="eggNOG" id="COG1574">
    <property type="taxonomic scope" value="Bacteria"/>
</dbReference>
<protein>
    <submittedName>
        <fullName evidence="2">Amidohydrolase</fullName>
    </submittedName>
</protein>
<dbReference type="InterPro" id="IPR013108">
    <property type="entry name" value="Amidohydro_3"/>
</dbReference>